<proteinExistence type="predicted"/>
<evidence type="ECO:0000313" key="2">
    <source>
        <dbReference type="EMBL" id="MBW3363453.1"/>
    </source>
</evidence>
<feature type="region of interest" description="Disordered" evidence="1">
    <location>
        <begin position="208"/>
        <end position="257"/>
    </location>
</feature>
<evidence type="ECO:0000313" key="3">
    <source>
        <dbReference type="Proteomes" id="UP000774935"/>
    </source>
</evidence>
<dbReference type="EMBL" id="JAHWXQ010000001">
    <property type="protein sequence ID" value="MBW3363453.1"/>
    <property type="molecule type" value="Genomic_DNA"/>
</dbReference>
<feature type="compositionally biased region" description="Polar residues" evidence="1">
    <location>
        <begin position="208"/>
        <end position="225"/>
    </location>
</feature>
<feature type="compositionally biased region" description="Basic and acidic residues" evidence="1">
    <location>
        <begin position="226"/>
        <end position="246"/>
    </location>
</feature>
<feature type="compositionally biased region" description="Basic and acidic residues" evidence="1">
    <location>
        <begin position="17"/>
        <end position="60"/>
    </location>
</feature>
<organism evidence="2 3">
    <name type="scientific">Pontibacter populi</name>
    <dbReference type="NCBI Taxonomy" id="890055"/>
    <lineage>
        <taxon>Bacteria</taxon>
        <taxon>Pseudomonadati</taxon>
        <taxon>Bacteroidota</taxon>
        <taxon>Cytophagia</taxon>
        <taxon>Cytophagales</taxon>
        <taxon>Hymenobacteraceae</taxon>
        <taxon>Pontibacter</taxon>
    </lineage>
</organism>
<evidence type="ECO:0008006" key="4">
    <source>
        <dbReference type="Google" id="ProtNLM"/>
    </source>
</evidence>
<evidence type="ECO:0000256" key="1">
    <source>
        <dbReference type="SAM" id="MobiDB-lite"/>
    </source>
</evidence>
<reference evidence="2 3" key="1">
    <citation type="submission" date="2021-07" db="EMBL/GenBank/DDBJ databases">
        <authorList>
            <person name="Kim M.K."/>
        </authorList>
    </citation>
    <scope>NUCLEOTIDE SEQUENCE [LARGE SCALE GENOMIC DNA]</scope>
    <source>
        <strain evidence="2 3">HLY7-15</strain>
    </source>
</reference>
<protein>
    <recommendedName>
        <fullName evidence="4">SWFGD domain-containing protein</fullName>
    </recommendedName>
</protein>
<sequence>MERYDRDKYYHSGLGSENRRDWDRSSRDGDFGRDYENRFRRDRDRDEEYRRRNHEMKDNYYRNTQGDDNDDLSTIRQGYGIAGFGNEGRFTDTGEDIAARMRRDRERLHDQGYGSGRTSGYSGSAFGGSNYSAHGDFGGSSNYGSMSGGEGNVDDYVSMSGYGGGRNTRSQRYDRDNSDYTRESYRENYGDEGFGSRMRIADFERNTNVGRYSPDNQRSLYTSFSDIRHKDRDNYRNDRNIDRGGYDDYDPNNRWNS</sequence>
<feature type="compositionally biased region" description="Basic and acidic residues" evidence="1">
    <location>
        <begin position="171"/>
        <end position="189"/>
    </location>
</feature>
<feature type="region of interest" description="Disordered" evidence="1">
    <location>
        <begin position="1"/>
        <end position="72"/>
    </location>
</feature>
<accession>A0ABS6X7I6</accession>
<dbReference type="RefSeq" id="WP_199108076.1">
    <property type="nucleotide sequence ID" value="NZ_JAHWXQ010000001.1"/>
</dbReference>
<feature type="compositionally biased region" description="Polar residues" evidence="1">
    <location>
        <begin position="61"/>
        <end position="72"/>
    </location>
</feature>
<feature type="region of interest" description="Disordered" evidence="1">
    <location>
        <begin position="157"/>
        <end position="191"/>
    </location>
</feature>
<dbReference type="Proteomes" id="UP000774935">
    <property type="component" value="Unassembled WGS sequence"/>
</dbReference>
<gene>
    <name evidence="2" type="ORF">KYK27_00230</name>
</gene>
<comment type="caution">
    <text evidence="2">The sequence shown here is derived from an EMBL/GenBank/DDBJ whole genome shotgun (WGS) entry which is preliminary data.</text>
</comment>
<feature type="compositionally biased region" description="Basic and acidic residues" evidence="1">
    <location>
        <begin position="1"/>
        <end position="10"/>
    </location>
</feature>
<keyword evidence="3" id="KW-1185">Reference proteome</keyword>
<name>A0ABS6X7I6_9BACT</name>